<proteinExistence type="predicted"/>
<comment type="caution">
    <text evidence="2">The sequence shown here is derived from an EMBL/GenBank/DDBJ whole genome shotgun (WGS) entry which is preliminary data.</text>
</comment>
<feature type="region of interest" description="Disordered" evidence="1">
    <location>
        <begin position="47"/>
        <end position="80"/>
    </location>
</feature>
<protein>
    <submittedName>
        <fullName evidence="2">Uncharacterized protein</fullName>
    </submittedName>
</protein>
<dbReference type="Proteomes" id="UP001221898">
    <property type="component" value="Unassembled WGS sequence"/>
</dbReference>
<name>A0AAD7RRL9_9TELE</name>
<sequence>MPLRCTCSNRRNTLNRFSVMSSAMRISIDGECDMRYDVRREKVTASALWSGRPRRPGPNHASDELLQDTRPGGLQNRKRL</sequence>
<dbReference type="AlphaFoldDB" id="A0AAD7RRL9"/>
<gene>
    <name evidence="2" type="ORF">AAFF_G00123250</name>
</gene>
<accession>A0AAD7RRL9</accession>
<evidence type="ECO:0000313" key="2">
    <source>
        <dbReference type="EMBL" id="KAJ8389119.1"/>
    </source>
</evidence>
<evidence type="ECO:0000313" key="3">
    <source>
        <dbReference type="Proteomes" id="UP001221898"/>
    </source>
</evidence>
<organism evidence="2 3">
    <name type="scientific">Aldrovandia affinis</name>
    <dbReference type="NCBI Taxonomy" id="143900"/>
    <lineage>
        <taxon>Eukaryota</taxon>
        <taxon>Metazoa</taxon>
        <taxon>Chordata</taxon>
        <taxon>Craniata</taxon>
        <taxon>Vertebrata</taxon>
        <taxon>Euteleostomi</taxon>
        <taxon>Actinopterygii</taxon>
        <taxon>Neopterygii</taxon>
        <taxon>Teleostei</taxon>
        <taxon>Notacanthiformes</taxon>
        <taxon>Halosauridae</taxon>
        <taxon>Aldrovandia</taxon>
    </lineage>
</organism>
<keyword evidence="3" id="KW-1185">Reference proteome</keyword>
<dbReference type="EMBL" id="JAINUG010000186">
    <property type="protein sequence ID" value="KAJ8389119.1"/>
    <property type="molecule type" value="Genomic_DNA"/>
</dbReference>
<evidence type="ECO:0000256" key="1">
    <source>
        <dbReference type="SAM" id="MobiDB-lite"/>
    </source>
</evidence>
<reference evidence="2" key="1">
    <citation type="journal article" date="2023" name="Science">
        <title>Genome structures resolve the early diversification of teleost fishes.</title>
        <authorList>
            <person name="Parey E."/>
            <person name="Louis A."/>
            <person name="Montfort J."/>
            <person name="Bouchez O."/>
            <person name="Roques C."/>
            <person name="Iampietro C."/>
            <person name="Lluch J."/>
            <person name="Castinel A."/>
            <person name="Donnadieu C."/>
            <person name="Desvignes T."/>
            <person name="Floi Bucao C."/>
            <person name="Jouanno E."/>
            <person name="Wen M."/>
            <person name="Mejri S."/>
            <person name="Dirks R."/>
            <person name="Jansen H."/>
            <person name="Henkel C."/>
            <person name="Chen W.J."/>
            <person name="Zahm M."/>
            <person name="Cabau C."/>
            <person name="Klopp C."/>
            <person name="Thompson A.W."/>
            <person name="Robinson-Rechavi M."/>
            <person name="Braasch I."/>
            <person name="Lecointre G."/>
            <person name="Bobe J."/>
            <person name="Postlethwait J.H."/>
            <person name="Berthelot C."/>
            <person name="Roest Crollius H."/>
            <person name="Guiguen Y."/>
        </authorList>
    </citation>
    <scope>NUCLEOTIDE SEQUENCE</scope>
    <source>
        <strain evidence="2">NC1722</strain>
    </source>
</reference>